<feature type="transmembrane region" description="Helical" evidence="1">
    <location>
        <begin position="105"/>
        <end position="127"/>
    </location>
</feature>
<keyword evidence="1" id="KW-0472">Membrane</keyword>
<reference evidence="2 3" key="1">
    <citation type="submission" date="2024-04" db="EMBL/GenBank/DDBJ databases">
        <title>Aurantiacibacter sp. DGU6 16S ribosomal RNA gene Genome sequencing and assembly.</title>
        <authorList>
            <person name="Park S."/>
        </authorList>
    </citation>
    <scope>NUCLEOTIDE SEQUENCE [LARGE SCALE GENOMIC DNA]</scope>
    <source>
        <strain evidence="2 3">DGU6</strain>
    </source>
</reference>
<sequence>MLRLIKAALVAVIGFHALIYALQNVANIEAAHASLSYVMSGADNTAYPDTLFFTSANPALAWVALAIVLAGEFTTAFFGLKGGWDLFAARKGDAAAFTEAKRASVFAAGFALLTWFGLFMTIGSAFFQMWQTQVGDGSLKGAFMFAMASTVTVLFVYLTPDD</sequence>
<dbReference type="EMBL" id="JBBYHV010000001">
    <property type="protein sequence ID" value="MEL1249985.1"/>
    <property type="molecule type" value="Genomic_DNA"/>
</dbReference>
<keyword evidence="1" id="KW-1133">Transmembrane helix</keyword>
<dbReference type="Pfam" id="PF09933">
    <property type="entry name" value="DUF2165"/>
    <property type="match status" value="1"/>
</dbReference>
<evidence type="ECO:0000313" key="2">
    <source>
        <dbReference type="EMBL" id="MEL1249985.1"/>
    </source>
</evidence>
<gene>
    <name evidence="2" type="ORF">AAEO60_04810</name>
</gene>
<evidence type="ECO:0000256" key="1">
    <source>
        <dbReference type="SAM" id="Phobius"/>
    </source>
</evidence>
<protein>
    <submittedName>
        <fullName evidence="2">DUF2165 family protein</fullName>
    </submittedName>
</protein>
<dbReference type="RefSeq" id="WP_341672503.1">
    <property type="nucleotide sequence ID" value="NZ_JBBYHV010000001.1"/>
</dbReference>
<keyword evidence="1" id="KW-0812">Transmembrane</keyword>
<organism evidence="2 3">
    <name type="scientific">Aurantiacibacter gilvus</name>
    <dbReference type="NCBI Taxonomy" id="3139141"/>
    <lineage>
        <taxon>Bacteria</taxon>
        <taxon>Pseudomonadati</taxon>
        <taxon>Pseudomonadota</taxon>
        <taxon>Alphaproteobacteria</taxon>
        <taxon>Sphingomonadales</taxon>
        <taxon>Erythrobacteraceae</taxon>
        <taxon>Aurantiacibacter</taxon>
    </lineage>
</organism>
<comment type="caution">
    <text evidence="2">The sequence shown here is derived from an EMBL/GenBank/DDBJ whole genome shotgun (WGS) entry which is preliminary data.</text>
</comment>
<feature type="transmembrane region" description="Helical" evidence="1">
    <location>
        <begin position="139"/>
        <end position="158"/>
    </location>
</feature>
<dbReference type="Proteomes" id="UP001497045">
    <property type="component" value="Unassembled WGS sequence"/>
</dbReference>
<accession>A0ABU9ICR1</accession>
<evidence type="ECO:0000313" key="3">
    <source>
        <dbReference type="Proteomes" id="UP001497045"/>
    </source>
</evidence>
<proteinExistence type="predicted"/>
<feature type="transmembrane region" description="Helical" evidence="1">
    <location>
        <begin position="60"/>
        <end position="84"/>
    </location>
</feature>
<name>A0ABU9ICR1_9SPHN</name>
<keyword evidence="3" id="KW-1185">Reference proteome</keyword>
<dbReference type="InterPro" id="IPR018681">
    <property type="entry name" value="DUF2165_transmembrane"/>
</dbReference>